<accession>A0A0W4ZRB7</accession>
<feature type="domain" description="N-terminal Ras-GEF" evidence="4">
    <location>
        <begin position="1023"/>
        <end position="1198"/>
    </location>
</feature>
<dbReference type="InterPro" id="IPR008936">
    <property type="entry name" value="Rho_GTPase_activation_prot"/>
</dbReference>
<protein>
    <recommendedName>
        <fullName evidence="8">Rho-GAP domain-containing protein</fullName>
    </recommendedName>
</protein>
<dbReference type="InterPro" id="IPR050729">
    <property type="entry name" value="Rho-GAP"/>
</dbReference>
<dbReference type="PROSITE" id="PS50009">
    <property type="entry name" value="RASGEF_CAT"/>
    <property type="match status" value="1"/>
</dbReference>
<feature type="domain" description="Rho-GAP" evidence="5">
    <location>
        <begin position="1746"/>
        <end position="1880"/>
    </location>
</feature>
<dbReference type="PROSITE" id="PS50238">
    <property type="entry name" value="RHOGAP"/>
    <property type="match status" value="1"/>
</dbReference>
<proteinExistence type="predicted"/>
<dbReference type="eggNOG" id="KOG1450">
    <property type="taxonomic scope" value="Eukaryota"/>
</dbReference>
<dbReference type="GO" id="GO:0005096">
    <property type="term" value="F:GTPase activator activity"/>
    <property type="evidence" value="ECO:0007669"/>
    <property type="project" value="UniProtKB-KW"/>
</dbReference>
<dbReference type="SUPFAM" id="SSF48366">
    <property type="entry name" value="Ras GEF"/>
    <property type="match status" value="2"/>
</dbReference>
<dbReference type="SUPFAM" id="SSF50729">
    <property type="entry name" value="PH domain-like"/>
    <property type="match status" value="1"/>
</dbReference>
<dbReference type="GeneID" id="28940010"/>
<dbReference type="Pfam" id="PF00620">
    <property type="entry name" value="RhoGAP"/>
    <property type="match status" value="1"/>
</dbReference>
<evidence type="ECO:0000313" key="7">
    <source>
        <dbReference type="Proteomes" id="UP000053447"/>
    </source>
</evidence>
<dbReference type="Gene3D" id="1.20.870.10">
    <property type="entry name" value="Son of sevenless (SoS) protein Chain: S domain 1"/>
    <property type="match status" value="1"/>
</dbReference>
<keyword evidence="2" id="KW-0344">Guanine-nucleotide releasing factor</keyword>
<dbReference type="PROSITE" id="PS50212">
    <property type="entry name" value="RASGEF_NTER"/>
    <property type="match status" value="1"/>
</dbReference>
<feature type="domain" description="Ras-GEF" evidence="3">
    <location>
        <begin position="569"/>
        <end position="833"/>
    </location>
</feature>
<keyword evidence="7" id="KW-1185">Reference proteome</keyword>
<name>A0A0W4ZRB7_PNEJ7</name>
<evidence type="ECO:0008006" key="8">
    <source>
        <dbReference type="Google" id="ProtNLM"/>
    </source>
</evidence>
<dbReference type="GO" id="GO:0007264">
    <property type="term" value="P:small GTPase-mediated signal transduction"/>
    <property type="evidence" value="ECO:0007669"/>
    <property type="project" value="InterPro"/>
</dbReference>
<dbReference type="InterPro" id="IPR023578">
    <property type="entry name" value="Ras_GEF_dom_sf"/>
</dbReference>
<dbReference type="Proteomes" id="UP000053447">
    <property type="component" value="Unassembled WGS sequence"/>
</dbReference>
<organism evidence="6 7">
    <name type="scientific">Pneumocystis jirovecii (strain RU7)</name>
    <name type="common">Human pneumocystis pneumonia agent</name>
    <dbReference type="NCBI Taxonomy" id="1408657"/>
    <lineage>
        <taxon>Eukaryota</taxon>
        <taxon>Fungi</taxon>
        <taxon>Dikarya</taxon>
        <taxon>Ascomycota</taxon>
        <taxon>Taphrinomycotina</taxon>
        <taxon>Pneumocystomycetes</taxon>
        <taxon>Pneumocystaceae</taxon>
        <taxon>Pneumocystis</taxon>
    </lineage>
</organism>
<dbReference type="eggNOG" id="KOG0362">
    <property type="taxonomic scope" value="Eukaryota"/>
</dbReference>
<dbReference type="Pfam" id="PF00617">
    <property type="entry name" value="RasGEF"/>
    <property type="match status" value="1"/>
</dbReference>
<evidence type="ECO:0000256" key="1">
    <source>
        <dbReference type="ARBA" id="ARBA00022468"/>
    </source>
</evidence>
<dbReference type="SMART" id="SM00324">
    <property type="entry name" value="RhoGAP"/>
    <property type="match status" value="1"/>
</dbReference>
<evidence type="ECO:0000259" key="3">
    <source>
        <dbReference type="PROSITE" id="PS50009"/>
    </source>
</evidence>
<dbReference type="Gene3D" id="1.10.555.10">
    <property type="entry name" value="Rho GTPase activation protein"/>
    <property type="match status" value="1"/>
</dbReference>
<evidence type="ECO:0000256" key="2">
    <source>
        <dbReference type="PROSITE-ProRule" id="PRU00168"/>
    </source>
</evidence>
<dbReference type="SUPFAM" id="SSF48350">
    <property type="entry name" value="GTPase activation domain, GAP"/>
    <property type="match status" value="1"/>
</dbReference>
<dbReference type="eggNOG" id="KOG0225">
    <property type="taxonomic scope" value="Eukaryota"/>
</dbReference>
<dbReference type="InterPro" id="IPR001895">
    <property type="entry name" value="RASGEF_cat_dom"/>
</dbReference>
<dbReference type="GO" id="GO:0005938">
    <property type="term" value="C:cell cortex"/>
    <property type="evidence" value="ECO:0007669"/>
    <property type="project" value="UniProtKB-ARBA"/>
</dbReference>
<dbReference type="GO" id="GO:0032153">
    <property type="term" value="C:cell division site"/>
    <property type="evidence" value="ECO:0007669"/>
    <property type="project" value="UniProtKB-ARBA"/>
</dbReference>
<dbReference type="EMBL" id="LFWA01000006">
    <property type="protein sequence ID" value="KTW30940.1"/>
    <property type="molecule type" value="Genomic_DNA"/>
</dbReference>
<dbReference type="VEuPathDB" id="FungiDB:T551_01492"/>
<dbReference type="SMART" id="SM00147">
    <property type="entry name" value="RasGEF"/>
    <property type="match status" value="1"/>
</dbReference>
<dbReference type="Pfam" id="PF00618">
    <property type="entry name" value="RasGEF_N"/>
    <property type="match status" value="1"/>
</dbReference>
<evidence type="ECO:0000259" key="4">
    <source>
        <dbReference type="PROSITE" id="PS50212"/>
    </source>
</evidence>
<sequence>MKSNKKEKKHIKTKCVSRDLSNISLPQNVSKNNKEFDNLSSYSRMLEKTHGFHIYNWMKRNSTGQPLNSPRNSSGSDMSFDLPFSGNNFHFPISQSLNDFNITLSNREVASNTLEMFLRKHVPVQKDNHDIFLKKKSVQYTELNNQNKHIESLTNKTKHKGWMTRRMETDRKFSGFSKSHSSWKLYMTVLSGSKLYFYIPSQEAYVMALESSHSPLNSSKNSALIEYTFSPSEFDLNVRSILYDANNLQRYFFGTVLTEFGSYLQGFERNMNSIFLSANAIILCYRGTSLTNNDQGLPYNLNICDIDLKNLWKLDIVYNIYDIKISFSLLKDQESNLSKIYDKNVYLMVISNQKFLRRFILSKKQVLSFLHKYILLLETLKKKVEFSVLENTLPMKLDYELPSSIMDATEDILFDSDGTLKGVAIKEMLKIMLGATNVKTSLDVLDLFSTTVGFWGSFEIILKTALSIVSEIPENFTSNIEKMINIWCDRCCSLFQDDVFVNYIEELIKNGVDSRNIVLGEILKNKVKNTVLTVRENLFNLITIDISAYMVYDDTSESGLFTNVILEIPPEVFSRELYCFHKYCLNIWDPSSDLSLFFNKTLFNLIRNPLVFGPYNIHFVTRLIFDQLLRTNDKMSPEFRARICTYWISVSMHLKNYGDMAGWLSIIIALCSPSIVRLKKLWSLVSSDLRSFIDNCAPIMNHLQICSLYIDDEVITIPDILILCNQYNFEISTLTIPYYGEVLNCIETSKFFLNFYNKIVDVKLCNDVFVSVKKKLENWKNTISTNKTLYNYNDKDRNTRLQEIFKQLNCIKSNPQSIFSDIFFKKSIKCEPLHRGLYLQRDYPQNMHIKINVFASLIFNYIYISYNLLDFKDLFEVYKNQNTSINIKNRSSIKDSFSHDTSFQVSNPKDIYKHWRRNSFPFNKYSIFTTHNRTPDSKPQHKVVNSKNKVPVMFQNVRDILEANQTLFYYTDGQLILRSTYNISKKIKPGGRIKISKNGNNMSKISENEKLDNRAESAQKMLCQVVVKAGSLDRLVDVLVLGIDDFSGRLIHEPGDIQVDLYINLERFRLTFFSTFRSFCAPSTLLEYFRKRLIGSKTVASQIGVDMKVSEYVKNNETFPDWNLLNVNNNLLNYDFYLKIHVGVLKCMVLWLSNYFCDFIDNLDALNGFYSFCKSANDQLQSWKEIVLAKNELEQHMTQYLDLFKKVTDLFIKSSYRPQTELLHIVPINILKEIDVSGSYSDEGVLDLAYTLDKLAASLFTKLKLEDWIYCSELLEIQSRDINSFFEFQQSISLENDYMLHDIYSLLSQIRRTQTHDLLINVLPLPIKQLFKLRHSIIEWVVSQVTDINIDCSTRTDRILLYLRLLSVYQLTGARLDFFFGPFDGINWARNKYLLPSFVGNAIATALVRSESRLFTYAWSIIASKRGLNGQVEDLVSVIPQVTINKSCSFTPCIGWVFEHLLKIVFYIPNVVGNSQHINFIKQIFIYDFILHIINTSNSMTLKTDQKEECNDTSDSILNIQVHDIRTLEMVSENENYPLRFSNIEKPFQSLIQKKMTMIEKNQKHYEDIKKYFRGIEKDDEQKNINNKQVHKEVCRKVLSKTKNKSTNLLKSALPIVSAFTNNFSSDKISNISTVLSPELSSGFSTTPAPKPSDIVDLIDSSVSSLEISKSEYMFKIKSKNGMKMLLRAPSPNEHKIWYQKFKDLSIITITRKKNVLTKNMPAELANAIAAKKASANLNSNACYGVDLAILCSRENNSIPKILNDLINEIESRGLDEVGIYRVPGSIVSVNALKALLNSGEAVNLKDDRWADVNIIAGALKLWLRELPEPLMTYKLYPQFIDLSDIPDYHKRITVLKELIQKLPLYNYFLIKRLVEHFEK</sequence>
<dbReference type="OrthoDB" id="79452at2759"/>
<dbReference type="Gene3D" id="1.10.840.10">
    <property type="entry name" value="Ras guanine-nucleotide exchange factors catalytic domain"/>
    <property type="match status" value="1"/>
</dbReference>
<comment type="caution">
    <text evidence="6">The sequence shown here is derived from an EMBL/GenBank/DDBJ whole genome shotgun (WGS) entry which is preliminary data.</text>
</comment>
<dbReference type="STRING" id="1408657.A0A0W4ZRB7"/>
<dbReference type="GO" id="GO:0005085">
    <property type="term" value="F:guanyl-nucleotide exchange factor activity"/>
    <property type="evidence" value="ECO:0007669"/>
    <property type="project" value="UniProtKB-KW"/>
</dbReference>
<reference evidence="7" key="1">
    <citation type="journal article" date="2016" name="Nat. Commun.">
        <title>Genome analysis of three Pneumocystis species reveals adaptation mechanisms to life exclusively in mammalian hosts.</title>
        <authorList>
            <person name="Ma L."/>
            <person name="Chen Z."/>
            <person name="Huang D.W."/>
            <person name="Kutty G."/>
            <person name="Ishihara M."/>
            <person name="Wang H."/>
            <person name="Abouelleil A."/>
            <person name="Bishop L."/>
            <person name="Davey E."/>
            <person name="Deng R."/>
            <person name="Deng X."/>
            <person name="Fan L."/>
            <person name="Fantoni G."/>
            <person name="Fitzgerald M."/>
            <person name="Gogineni E."/>
            <person name="Goldberg J.M."/>
            <person name="Handley G."/>
            <person name="Hu X."/>
            <person name="Huber C."/>
            <person name="Jiao X."/>
            <person name="Jones K."/>
            <person name="Levin J.Z."/>
            <person name="Liu Y."/>
            <person name="Macdonald P."/>
            <person name="Melnikov A."/>
            <person name="Raley C."/>
            <person name="Sassi M."/>
            <person name="Sherman B.T."/>
            <person name="Song X."/>
            <person name="Sykes S."/>
            <person name="Tran B."/>
            <person name="Walsh L."/>
            <person name="Xia Y."/>
            <person name="Yang J."/>
            <person name="Young S."/>
            <person name="Zeng Q."/>
            <person name="Zheng X."/>
            <person name="Stephens R."/>
            <person name="Nusbaum C."/>
            <person name="Birren B.W."/>
            <person name="Azadi P."/>
            <person name="Lempicki R.A."/>
            <person name="Cuomo C.A."/>
            <person name="Kovacs J.A."/>
        </authorList>
    </citation>
    <scope>NUCLEOTIDE SEQUENCE [LARGE SCALE GENOMIC DNA]</scope>
    <source>
        <strain evidence="7">RU7</strain>
    </source>
</reference>
<evidence type="ECO:0000259" key="5">
    <source>
        <dbReference type="PROSITE" id="PS50238"/>
    </source>
</evidence>
<dbReference type="PANTHER" id="PTHR23176:SF129">
    <property type="entry name" value="RHO GTPASE ACTIVATING PROTEIN AT 16F, ISOFORM E-RELATED"/>
    <property type="match status" value="1"/>
</dbReference>
<dbReference type="InterPro" id="IPR000651">
    <property type="entry name" value="Ras-like_Gua-exchang_fac_N"/>
</dbReference>
<dbReference type="InterPro" id="IPR036964">
    <property type="entry name" value="RASGEF_cat_dom_sf"/>
</dbReference>
<keyword evidence="1" id="KW-0343">GTPase activation</keyword>
<dbReference type="PANTHER" id="PTHR23176">
    <property type="entry name" value="RHO/RAC/CDC GTPASE-ACTIVATING PROTEIN"/>
    <property type="match status" value="1"/>
</dbReference>
<dbReference type="RefSeq" id="XP_018229930.1">
    <property type="nucleotide sequence ID" value="XM_018373755.1"/>
</dbReference>
<evidence type="ECO:0000313" key="6">
    <source>
        <dbReference type="EMBL" id="KTW30940.1"/>
    </source>
</evidence>
<gene>
    <name evidence="6" type="ORF">T551_01492</name>
</gene>
<dbReference type="InterPro" id="IPR000198">
    <property type="entry name" value="RhoGAP_dom"/>
</dbReference>